<feature type="repeat" description="ANK" evidence="1">
    <location>
        <begin position="869"/>
        <end position="901"/>
    </location>
</feature>
<evidence type="ECO:0000256" key="2">
    <source>
        <dbReference type="SAM" id="MobiDB-lite"/>
    </source>
</evidence>
<keyword evidence="4" id="KW-1185">Reference proteome</keyword>
<feature type="region of interest" description="Disordered" evidence="2">
    <location>
        <begin position="717"/>
        <end position="738"/>
    </location>
</feature>
<dbReference type="AlphaFoldDB" id="A0A5J4NVE1"/>
<feature type="region of interest" description="Disordered" evidence="2">
    <location>
        <begin position="618"/>
        <end position="643"/>
    </location>
</feature>
<feature type="compositionally biased region" description="Low complexity" evidence="2">
    <location>
        <begin position="631"/>
        <end position="640"/>
    </location>
</feature>
<comment type="caution">
    <text evidence="3">The sequence shown here is derived from an EMBL/GenBank/DDBJ whole genome shotgun (WGS) entry which is preliminary data.</text>
</comment>
<sequence>MNCMEALITPSVIQNSAISVTCFPQKLTTLISETQTVTNQPHVARSNEAKSGGDQADFVLPVSQVHLSPDQLIAIREKLAASLVHVQELESQVRTIPLLHEKITELNMNLTRQKVLTEQLEHRLSTLSRHIGEQPVTQNNNNQWSVFNVSQDEFNFPCPNCTKVMNMRLGNDSLLISNSPEDMKTTPNENGQRDRSDAGNNRVILTSVPFNRFIHPLAKEPHNCTSRFLADLTEYIQINKLFRKQCFDSGRLSEFVQYCQSGEWEKLLKMLHVINPLFLPLPSPPSASDLHFPEQTTLLIDKATNTELNLILSTNPASTRVYSELRRSLWNPLPHTGYSRAVANQNTALSLSICSSKESIPIVDRRISRPPLRIGRLCLTTQLLQAPDLLKSTSNWAFPINDNVRCAFTCVYFTPHMLASVLRMVNVRHLPCAMQENRIRLWSEWQLNGNKRKSTQSSWIGETKSTSISRGITLGKPSNWSASAWITDCTVSGQPRWIADSSKPRRFVCTSPLHRSLTHSITETTEELVIAELEEIFSALPPQTESDIARPNLLTMHPRCSSLKHSHYDVNSELCSPTKCVFTYGLANHRVHSSKLTPTNLAPNTTKTFLSTNAKNTGHETVKSTNTGTQSMSSSKTKSSAGEMQVISPVDNKSRAIDGDANPSEEQIPVLETRSISAGVSSYSRKVYSHGFRIIAPCGLLRSRLNLTETGAGQTTATGVMASEHEDKPSQKKISTTDLPCHMSSWDRVKKLKPKNSDPPRITSQMDNSHEPISQAMREPEKESSTQPVTGSVSVEFLAACQTIAAWLEDSTNITSKAMNEATCTVRTIWFAITSRPTVNEHQVKEHIKALQRIPACPIERVINMVDLKGNTALHYAVSNGRWLVVGTLLSSCPNIDVDKFNKAGYTPSMLAAVVSDQ</sequence>
<evidence type="ECO:0000313" key="3">
    <source>
        <dbReference type="EMBL" id="KAA3679491.1"/>
    </source>
</evidence>
<dbReference type="GO" id="GO:0005856">
    <property type="term" value="C:cytoskeleton"/>
    <property type="evidence" value="ECO:0007669"/>
    <property type="project" value="TreeGrafter"/>
</dbReference>
<accession>A0A5J4NVE1</accession>
<dbReference type="PANTHER" id="PTHR24168">
    <property type="entry name" value="KN MOTIF AND ANKYRIN REPEAT DOMAIN-CONTAINING"/>
    <property type="match status" value="1"/>
</dbReference>
<proteinExistence type="predicted"/>
<dbReference type="PANTHER" id="PTHR24168:SF21">
    <property type="entry name" value="KANK, ISOFORM D"/>
    <property type="match status" value="1"/>
</dbReference>
<dbReference type="InterPro" id="IPR047184">
    <property type="entry name" value="KANK1-4"/>
</dbReference>
<dbReference type="SUPFAM" id="SSF48403">
    <property type="entry name" value="Ankyrin repeat"/>
    <property type="match status" value="1"/>
</dbReference>
<dbReference type="Pfam" id="PF00023">
    <property type="entry name" value="Ank"/>
    <property type="match status" value="1"/>
</dbReference>
<keyword evidence="1" id="KW-0040">ANK repeat</keyword>
<dbReference type="Gene3D" id="1.25.40.20">
    <property type="entry name" value="Ankyrin repeat-containing domain"/>
    <property type="match status" value="1"/>
</dbReference>
<feature type="non-terminal residue" evidence="3">
    <location>
        <position position="918"/>
    </location>
</feature>
<dbReference type="GO" id="GO:0030837">
    <property type="term" value="P:negative regulation of actin filament polymerization"/>
    <property type="evidence" value="ECO:0007669"/>
    <property type="project" value="InterPro"/>
</dbReference>
<reference evidence="3 4" key="1">
    <citation type="journal article" date="2019" name="Gigascience">
        <title>Whole-genome sequence of the oriental lung fluke Paragonimus westermani.</title>
        <authorList>
            <person name="Oey H."/>
            <person name="Zakrzewski M."/>
            <person name="Narain K."/>
            <person name="Devi K.R."/>
            <person name="Agatsuma T."/>
            <person name="Nawaratna S."/>
            <person name="Gobert G.N."/>
            <person name="Jones M.K."/>
            <person name="Ragan M.A."/>
            <person name="McManus D.P."/>
            <person name="Krause L."/>
        </authorList>
    </citation>
    <scope>NUCLEOTIDE SEQUENCE [LARGE SCALE GENOMIC DNA]</scope>
    <source>
        <strain evidence="3 4">IND2009</strain>
    </source>
</reference>
<dbReference type="Proteomes" id="UP000324629">
    <property type="component" value="Unassembled WGS sequence"/>
</dbReference>
<feature type="region of interest" description="Disordered" evidence="2">
    <location>
        <begin position="175"/>
        <end position="201"/>
    </location>
</feature>
<evidence type="ECO:0000256" key="1">
    <source>
        <dbReference type="PROSITE-ProRule" id="PRU00023"/>
    </source>
</evidence>
<dbReference type="InterPro" id="IPR002110">
    <property type="entry name" value="Ankyrin_rpt"/>
</dbReference>
<dbReference type="PROSITE" id="PS50088">
    <property type="entry name" value="ANK_REPEAT"/>
    <property type="match status" value="1"/>
</dbReference>
<gene>
    <name evidence="3" type="ORF">DEA37_0007928</name>
</gene>
<dbReference type="InterPro" id="IPR036770">
    <property type="entry name" value="Ankyrin_rpt-contain_sf"/>
</dbReference>
<feature type="compositionally biased region" description="Polar residues" evidence="2">
    <location>
        <begin position="175"/>
        <end position="190"/>
    </location>
</feature>
<feature type="region of interest" description="Disordered" evidence="2">
    <location>
        <begin position="751"/>
        <end position="789"/>
    </location>
</feature>
<dbReference type="GO" id="GO:0005737">
    <property type="term" value="C:cytoplasm"/>
    <property type="evidence" value="ECO:0007669"/>
    <property type="project" value="TreeGrafter"/>
</dbReference>
<dbReference type="EMBL" id="QNGE01000721">
    <property type="protein sequence ID" value="KAA3679491.1"/>
    <property type="molecule type" value="Genomic_DNA"/>
</dbReference>
<name>A0A5J4NVE1_9TREM</name>
<evidence type="ECO:0000313" key="4">
    <source>
        <dbReference type="Proteomes" id="UP000324629"/>
    </source>
</evidence>
<protein>
    <submittedName>
        <fullName evidence="3">Uncharacterized protein</fullName>
    </submittedName>
</protein>
<organism evidence="3 4">
    <name type="scientific">Paragonimus westermani</name>
    <dbReference type="NCBI Taxonomy" id="34504"/>
    <lineage>
        <taxon>Eukaryota</taxon>
        <taxon>Metazoa</taxon>
        <taxon>Spiralia</taxon>
        <taxon>Lophotrochozoa</taxon>
        <taxon>Platyhelminthes</taxon>
        <taxon>Trematoda</taxon>
        <taxon>Digenea</taxon>
        <taxon>Plagiorchiida</taxon>
        <taxon>Troglotremata</taxon>
        <taxon>Troglotrematidae</taxon>
        <taxon>Paragonimus</taxon>
    </lineage>
</organism>
<dbReference type="PROSITE" id="PS50297">
    <property type="entry name" value="ANK_REP_REGION"/>
    <property type="match status" value="1"/>
</dbReference>
<dbReference type="SMART" id="SM00248">
    <property type="entry name" value="ANK"/>
    <property type="match status" value="1"/>
</dbReference>